<evidence type="ECO:0000313" key="2">
    <source>
        <dbReference type="Proteomes" id="UP000093928"/>
    </source>
</evidence>
<gene>
    <name evidence="1" type="ORF">A5634_25215</name>
</gene>
<name>A0A1A3NVL2_MYCAS</name>
<reference evidence="1 2" key="1">
    <citation type="submission" date="2016-06" db="EMBL/GenBank/DDBJ databases">
        <authorList>
            <person name="Kjaerup R.B."/>
            <person name="Dalgaard T.S."/>
            <person name="Juul-Madsen H.R."/>
        </authorList>
    </citation>
    <scope>NUCLEOTIDE SEQUENCE [LARGE SCALE GENOMIC DNA]</scope>
    <source>
        <strain evidence="1 2">1165133.8</strain>
    </source>
</reference>
<comment type="caution">
    <text evidence="1">The sequence shown here is derived from an EMBL/GenBank/DDBJ whole genome shotgun (WGS) entry which is preliminary data.</text>
</comment>
<organism evidence="1 2">
    <name type="scientific">Mycobacterium asiaticum</name>
    <dbReference type="NCBI Taxonomy" id="1790"/>
    <lineage>
        <taxon>Bacteria</taxon>
        <taxon>Bacillati</taxon>
        <taxon>Actinomycetota</taxon>
        <taxon>Actinomycetes</taxon>
        <taxon>Mycobacteriales</taxon>
        <taxon>Mycobacteriaceae</taxon>
        <taxon>Mycobacterium</taxon>
    </lineage>
</organism>
<dbReference type="Proteomes" id="UP000093928">
    <property type="component" value="Unassembled WGS sequence"/>
</dbReference>
<proteinExistence type="predicted"/>
<sequence length="219" mass="23592">MKGYLNALAQGDAATALSYSTDQPGSKDLLSDEILKRQIARWPITNIRILDDSTHGFGFGYVNVAAKFGETESDVTLSLKKSGGEWKLEHAAIKVDTLAAGLDNEALNTLTFFDRSVGSSPVYVFPGFIATSSSNPNLSVKMKKPFLLDALASASGSYFNDVEFTLSDSGQSEVMSAVSAALAGCARSTGFRRRAVRNTLSTPMLLTDRLHGVRRTRAR</sequence>
<protein>
    <submittedName>
        <fullName evidence="1">Uncharacterized protein</fullName>
    </submittedName>
</protein>
<accession>A0A1A3NVL2</accession>
<dbReference type="EMBL" id="LZLS01000127">
    <property type="protein sequence ID" value="OBK26028.1"/>
    <property type="molecule type" value="Genomic_DNA"/>
</dbReference>
<evidence type="ECO:0000313" key="1">
    <source>
        <dbReference type="EMBL" id="OBK26028.1"/>
    </source>
</evidence>
<dbReference type="AlphaFoldDB" id="A0A1A3NVL2"/>